<evidence type="ECO:0000256" key="2">
    <source>
        <dbReference type="ARBA" id="ARBA00022723"/>
    </source>
</evidence>
<dbReference type="GO" id="GO:0009344">
    <property type="term" value="C:nitrite reductase complex [NAD(P)H]"/>
    <property type="evidence" value="ECO:0007669"/>
    <property type="project" value="TreeGrafter"/>
</dbReference>
<dbReference type="InterPro" id="IPR036922">
    <property type="entry name" value="Rieske_2Fe-2S_sf"/>
</dbReference>
<feature type="domain" description="Rieske" evidence="7">
    <location>
        <begin position="12"/>
        <end position="115"/>
    </location>
</feature>
<reference evidence="9" key="1">
    <citation type="submission" date="2016-11" db="EMBL/GenBank/DDBJ databases">
        <authorList>
            <person name="Varghese N."/>
            <person name="Submissions S."/>
        </authorList>
    </citation>
    <scope>NUCLEOTIDE SEQUENCE [LARGE SCALE GENOMIC DNA]</scope>
    <source>
        <strain evidence="9">CGMCC 1.8995</strain>
    </source>
</reference>
<accession>A0A1M5R1G7</accession>
<dbReference type="EMBL" id="FQWD01000007">
    <property type="protein sequence ID" value="SHH19890.1"/>
    <property type="molecule type" value="Genomic_DNA"/>
</dbReference>
<dbReference type="PROSITE" id="PS51300">
    <property type="entry name" value="NIRD"/>
    <property type="match status" value="1"/>
</dbReference>
<keyword evidence="1" id="KW-0001">2Fe-2S</keyword>
<dbReference type="InterPro" id="IPR017881">
    <property type="entry name" value="NirD"/>
</dbReference>
<keyword evidence="6" id="KW-0534">Nitrate assimilation</keyword>
<dbReference type="RefSeq" id="WP_073324945.1">
    <property type="nucleotide sequence ID" value="NZ_FQWD01000007.1"/>
</dbReference>
<dbReference type="Gene3D" id="2.102.10.10">
    <property type="entry name" value="Rieske [2Fe-2S] iron-sulphur domain"/>
    <property type="match status" value="1"/>
</dbReference>
<evidence type="ECO:0000313" key="9">
    <source>
        <dbReference type="Proteomes" id="UP000184520"/>
    </source>
</evidence>
<evidence type="ECO:0000256" key="5">
    <source>
        <dbReference type="ARBA" id="ARBA00023014"/>
    </source>
</evidence>
<evidence type="ECO:0000256" key="3">
    <source>
        <dbReference type="ARBA" id="ARBA00023002"/>
    </source>
</evidence>
<evidence type="ECO:0000256" key="1">
    <source>
        <dbReference type="ARBA" id="ARBA00022714"/>
    </source>
</evidence>
<dbReference type="STRING" id="634436.SAMN05216361_3997"/>
<sequence length="117" mass="12915">MQAQESYTPQWHDVCHEDDLVTNSGVCALIGEEQVAIFRIVNGEGTQYFAISNWDPIGEANVLYRGIVGSLGGKTVVASPLYKEHYELATGTCLERDDVSVNAYPVRVDAQRVLIEL</sequence>
<dbReference type="Proteomes" id="UP000184520">
    <property type="component" value="Unassembled WGS sequence"/>
</dbReference>
<proteinExistence type="predicted"/>
<keyword evidence="2" id="KW-0479">Metal-binding</keyword>
<dbReference type="GO" id="GO:0042128">
    <property type="term" value="P:nitrate assimilation"/>
    <property type="evidence" value="ECO:0007669"/>
    <property type="project" value="UniProtKB-KW"/>
</dbReference>
<dbReference type="GO" id="GO:0046872">
    <property type="term" value="F:metal ion binding"/>
    <property type="evidence" value="ECO:0007669"/>
    <property type="project" value="UniProtKB-KW"/>
</dbReference>
<evidence type="ECO:0000259" key="7">
    <source>
        <dbReference type="PROSITE" id="PS51296"/>
    </source>
</evidence>
<evidence type="ECO:0000256" key="6">
    <source>
        <dbReference type="ARBA" id="ARBA00023063"/>
    </source>
</evidence>
<dbReference type="InterPro" id="IPR012748">
    <property type="entry name" value="Rieske-like_NirD"/>
</dbReference>
<organism evidence="8 9">
    <name type="scientific">Marisediminitalea aggregata</name>
    <dbReference type="NCBI Taxonomy" id="634436"/>
    <lineage>
        <taxon>Bacteria</taxon>
        <taxon>Pseudomonadati</taxon>
        <taxon>Pseudomonadota</taxon>
        <taxon>Gammaproteobacteria</taxon>
        <taxon>Alteromonadales</taxon>
        <taxon>Alteromonadaceae</taxon>
        <taxon>Marisediminitalea</taxon>
    </lineage>
</organism>
<dbReference type="NCBIfam" id="TIGR02378">
    <property type="entry name" value="nirD_assim_sml"/>
    <property type="match status" value="1"/>
</dbReference>
<dbReference type="CDD" id="cd03529">
    <property type="entry name" value="Rieske_NirD"/>
    <property type="match status" value="1"/>
</dbReference>
<keyword evidence="3" id="KW-0560">Oxidoreductase</keyword>
<dbReference type="Pfam" id="PF13806">
    <property type="entry name" value="Rieske_2"/>
    <property type="match status" value="1"/>
</dbReference>
<dbReference type="InterPro" id="IPR017941">
    <property type="entry name" value="Rieske_2Fe-2S"/>
</dbReference>
<keyword evidence="5" id="KW-0411">Iron-sulfur</keyword>
<dbReference type="GO" id="GO:0008942">
    <property type="term" value="F:nitrite reductase [NAD(P)H] activity"/>
    <property type="evidence" value="ECO:0007669"/>
    <property type="project" value="InterPro"/>
</dbReference>
<keyword evidence="4" id="KW-0408">Iron</keyword>
<dbReference type="PANTHER" id="PTHR40562">
    <property type="match status" value="1"/>
</dbReference>
<evidence type="ECO:0000256" key="4">
    <source>
        <dbReference type="ARBA" id="ARBA00023004"/>
    </source>
</evidence>
<name>A0A1M5R1G7_9ALTE</name>
<dbReference type="AlphaFoldDB" id="A0A1M5R1G7"/>
<protein>
    <submittedName>
        <fullName evidence="8">Nitrite reductase (NADH) small subunit</fullName>
    </submittedName>
</protein>
<dbReference type="OrthoDB" id="516687at2"/>
<dbReference type="GO" id="GO:0051537">
    <property type="term" value="F:2 iron, 2 sulfur cluster binding"/>
    <property type="evidence" value="ECO:0007669"/>
    <property type="project" value="UniProtKB-KW"/>
</dbReference>
<dbReference type="PANTHER" id="PTHR40562:SF1">
    <property type="entry name" value="NITRITE REDUCTASE (NADH) SMALL SUBUNIT"/>
    <property type="match status" value="1"/>
</dbReference>
<evidence type="ECO:0000313" key="8">
    <source>
        <dbReference type="EMBL" id="SHH19890.1"/>
    </source>
</evidence>
<keyword evidence="9" id="KW-1185">Reference proteome</keyword>
<dbReference type="SUPFAM" id="SSF50022">
    <property type="entry name" value="ISP domain"/>
    <property type="match status" value="1"/>
</dbReference>
<dbReference type="PROSITE" id="PS51296">
    <property type="entry name" value="RIESKE"/>
    <property type="match status" value="1"/>
</dbReference>
<gene>
    <name evidence="8" type="ORF">SAMN05216361_3997</name>
</gene>